<accession>A0A8T4GU26</accession>
<dbReference type="Proteomes" id="UP000823736">
    <property type="component" value="Unassembled WGS sequence"/>
</dbReference>
<dbReference type="OrthoDB" id="147060at2157"/>
<feature type="transmembrane region" description="Helical" evidence="1">
    <location>
        <begin position="322"/>
        <end position="338"/>
    </location>
</feature>
<organism evidence="2 3">
    <name type="scientific">Halolamina salifodinae</name>
    <dbReference type="NCBI Taxonomy" id="1202767"/>
    <lineage>
        <taxon>Archaea</taxon>
        <taxon>Methanobacteriati</taxon>
        <taxon>Methanobacteriota</taxon>
        <taxon>Stenosarchaea group</taxon>
        <taxon>Halobacteria</taxon>
        <taxon>Halobacteriales</taxon>
        <taxon>Haloferacaceae</taxon>
    </lineage>
</organism>
<feature type="transmembrane region" description="Helical" evidence="1">
    <location>
        <begin position="465"/>
        <end position="491"/>
    </location>
</feature>
<reference evidence="2" key="1">
    <citation type="submission" date="2021-03" db="EMBL/GenBank/DDBJ databases">
        <title>Genomic Encyclopedia of Type Strains, Phase IV (KMG-IV): sequencing the most valuable type-strain genomes for metagenomic binning, comparative biology and taxonomic classification.</title>
        <authorList>
            <person name="Goeker M."/>
        </authorList>
    </citation>
    <scope>NUCLEOTIDE SEQUENCE</scope>
    <source>
        <strain evidence="2">DSM 26232</strain>
    </source>
</reference>
<dbReference type="AlphaFoldDB" id="A0A8T4GU26"/>
<feature type="transmembrane region" description="Helical" evidence="1">
    <location>
        <begin position="555"/>
        <end position="577"/>
    </location>
</feature>
<feature type="transmembrane region" description="Helical" evidence="1">
    <location>
        <begin position="221"/>
        <end position="242"/>
    </location>
</feature>
<dbReference type="EMBL" id="JAGGLC010000001">
    <property type="protein sequence ID" value="MBP1985583.1"/>
    <property type="molecule type" value="Genomic_DNA"/>
</dbReference>
<feature type="transmembrane region" description="Helical" evidence="1">
    <location>
        <begin position="523"/>
        <end position="543"/>
    </location>
</feature>
<evidence type="ECO:0000256" key="1">
    <source>
        <dbReference type="SAM" id="Phobius"/>
    </source>
</evidence>
<protein>
    <recommendedName>
        <fullName evidence="4">Type II secretion system protein</fullName>
    </recommendedName>
</protein>
<sequence length="581" mass="59166">MVARRSPLEQAVTTLAERWPREPSVDDELVDACNRLGWPSAADVVAFGEAAGVAVAAVGTLVVTTTGALSLLPLALVLGAVPPLAARHVPVAVAELAATRAVGDAPALVGRLTLRLRIEPSLERATAFAADAGESTLAESLHEHARRAKGTPSAGLQSFGEEWGEKAPAIQRAAALAVDAAESPPEARDRACERALSAVRTGVEERAAAFAGEIRAPLTGLYAFGVLLPLALVGVLPAARLAGVNVGIGALTALYVVILPGGLLAASGWLLAQRPVSFPPPEIGRSQPEIPDRRGTAGLLGTVSGGATAAVCLVVLPWVAPVAAAGVGVGIALLWLFAPARRRRREIRETEAGIPDALGLTGRRVADGVAVERALAEVAETLPDRTGDLLTDAAGRGERLGVTVEGTFFGRFGVLRHVPSPRARDAGRLFALAAREGAPAGDALVEAGEHLRELRRVEREARRELATVTGTLSNTAALFGPLVGGVSVAMVGRLPDDASGSLGGGSTTGPAASTANTALDVASLGPVVGVYVLLLAAILTALATALERGLDRSLLGYRVGIALPTATGAYVAAVVAAKAVL</sequence>
<keyword evidence="1" id="KW-0472">Membrane</keyword>
<keyword evidence="3" id="KW-1185">Reference proteome</keyword>
<comment type="caution">
    <text evidence="2">The sequence shown here is derived from an EMBL/GenBank/DDBJ whole genome shotgun (WGS) entry which is preliminary data.</text>
</comment>
<name>A0A8T4GU26_9EURY</name>
<evidence type="ECO:0000313" key="3">
    <source>
        <dbReference type="Proteomes" id="UP000823736"/>
    </source>
</evidence>
<gene>
    <name evidence="2" type="ORF">J2753_000056</name>
</gene>
<feature type="transmembrane region" description="Helical" evidence="1">
    <location>
        <begin position="248"/>
        <end position="272"/>
    </location>
</feature>
<evidence type="ECO:0008006" key="4">
    <source>
        <dbReference type="Google" id="ProtNLM"/>
    </source>
</evidence>
<keyword evidence="1" id="KW-0812">Transmembrane</keyword>
<evidence type="ECO:0000313" key="2">
    <source>
        <dbReference type="EMBL" id="MBP1985583.1"/>
    </source>
</evidence>
<proteinExistence type="predicted"/>
<keyword evidence="1" id="KW-1133">Transmembrane helix</keyword>
<dbReference type="RefSeq" id="WP_209489318.1">
    <property type="nucleotide sequence ID" value="NZ_JAGGLC010000001.1"/>
</dbReference>